<evidence type="ECO:0000256" key="5">
    <source>
        <dbReference type="ARBA" id="ARBA00022676"/>
    </source>
</evidence>
<dbReference type="OrthoDB" id="9768187at2"/>
<evidence type="ECO:0000256" key="8">
    <source>
        <dbReference type="ARBA" id="ARBA00022960"/>
    </source>
</evidence>
<evidence type="ECO:0000256" key="10">
    <source>
        <dbReference type="ARBA" id="ARBA00022989"/>
    </source>
</evidence>
<comment type="subcellular location">
    <subcellularLocation>
        <location evidence="1">Cell membrane</location>
        <topology evidence="1">Multi-pass membrane protein</topology>
    </subcellularLocation>
</comment>
<evidence type="ECO:0000256" key="2">
    <source>
        <dbReference type="ARBA" id="ARBA00004752"/>
    </source>
</evidence>
<evidence type="ECO:0000256" key="4">
    <source>
        <dbReference type="ARBA" id="ARBA00022618"/>
    </source>
</evidence>
<organism evidence="23 24">
    <name type="scientific">Zymomonas mobilis subsp. mobilis (strain ATCC 10988 / DSM 424 / LMG 404 / NCIMB 8938 / NRRL B-806 / ZM1)</name>
    <dbReference type="NCBI Taxonomy" id="555217"/>
    <lineage>
        <taxon>Bacteria</taxon>
        <taxon>Pseudomonadati</taxon>
        <taxon>Pseudomonadota</taxon>
        <taxon>Alphaproteobacteria</taxon>
        <taxon>Sphingomonadales</taxon>
        <taxon>Zymomonadaceae</taxon>
        <taxon>Zymomonas</taxon>
    </lineage>
</organism>
<dbReference type="PANTHER" id="PTHR30474">
    <property type="entry name" value="CELL CYCLE PROTEIN"/>
    <property type="match status" value="1"/>
</dbReference>
<evidence type="ECO:0000256" key="14">
    <source>
        <dbReference type="ARBA" id="ARBA00032370"/>
    </source>
</evidence>
<comment type="catalytic activity">
    <reaction evidence="20">
        <text>[GlcNAc-(1-&gt;4)-Mur2Ac(oyl-L-Ala-gamma-D-Glu-L-Lys-D-Ala-D-Ala)](n)-di-trans,octa-cis-undecaprenyl diphosphate + beta-D-GlcNAc-(1-&gt;4)-Mur2Ac(oyl-L-Ala-gamma-D-Glu-L-Lys-D-Ala-D-Ala)-di-trans,octa-cis-undecaprenyl diphosphate = [GlcNAc-(1-&gt;4)-Mur2Ac(oyl-L-Ala-gamma-D-Glu-L-Lys-D-Ala-D-Ala)](n+1)-di-trans,octa-cis-undecaprenyl diphosphate + di-trans,octa-cis-undecaprenyl diphosphate + H(+)</text>
        <dbReference type="Rhea" id="RHEA:23708"/>
        <dbReference type="Rhea" id="RHEA-COMP:9602"/>
        <dbReference type="Rhea" id="RHEA-COMP:9603"/>
        <dbReference type="ChEBI" id="CHEBI:15378"/>
        <dbReference type="ChEBI" id="CHEBI:58405"/>
        <dbReference type="ChEBI" id="CHEBI:60033"/>
        <dbReference type="ChEBI" id="CHEBI:78435"/>
        <dbReference type="EC" id="2.4.99.28"/>
    </reaction>
</comment>
<sequence>MGAMHHSGSDKVDSASVIENRKRKTRKDNKNQRLGRADRSALGRWFWEIDRFQLFLISLLIAIGVIAVAAASPAISAQEGKPAFYYFTRQIFWCLIGIPVMIGVSMAPKDLARRACILGAAVCFFLLLLVPFLGVEVNGARRWLGFGMFKIQPSEFLKPFFVVTMAWMLSFRFKDKNLPVIPISMFFVAIIGVLLMKQPDFGQTVIFTGVWLVLLLLSGIPVFLMVGLGVAGALGVVAAYEFYSVAHTRIDAFLNGTGDHYHVDRAMATLTNGGFVGVGPGSGIEKFRLPEAHNDYIFSVIGEEFGLLACIIIALIYGTIVIRVFRRLLGEDNGFLLLASAGLATQFGLQALINMAVNVQLLPSKGMTLPFISYGGSSLVAMSIGFGLLLAFTRRNPYLARSTYLPKWQQK</sequence>
<evidence type="ECO:0000313" key="23">
    <source>
        <dbReference type="EMBL" id="AEH62310.1"/>
    </source>
</evidence>
<dbReference type="GeneID" id="79904011"/>
<keyword evidence="6" id="KW-0808">Transferase</keyword>
<evidence type="ECO:0000256" key="13">
    <source>
        <dbReference type="ARBA" id="ARBA00023316"/>
    </source>
</evidence>
<evidence type="ECO:0000256" key="9">
    <source>
        <dbReference type="ARBA" id="ARBA00022984"/>
    </source>
</evidence>
<dbReference type="GO" id="GO:0005886">
    <property type="term" value="C:plasma membrane"/>
    <property type="evidence" value="ECO:0007669"/>
    <property type="project" value="UniProtKB-SubCell"/>
</dbReference>
<keyword evidence="8" id="KW-0133">Cell shape</keyword>
<feature type="transmembrane region" description="Helical" evidence="22">
    <location>
        <begin position="371"/>
        <end position="392"/>
    </location>
</feature>
<feature type="transmembrane region" description="Helical" evidence="22">
    <location>
        <begin position="337"/>
        <end position="359"/>
    </location>
</feature>
<dbReference type="HOGENOM" id="CLU_029243_1_1_5"/>
<gene>
    <name evidence="23" type="ordered locus">Zmob_0464</name>
</gene>
<dbReference type="GO" id="GO:0032153">
    <property type="term" value="C:cell division site"/>
    <property type="evidence" value="ECO:0007669"/>
    <property type="project" value="TreeGrafter"/>
</dbReference>
<dbReference type="NCBIfam" id="TIGR02614">
    <property type="entry name" value="ftsW"/>
    <property type="match status" value="1"/>
</dbReference>
<feature type="transmembrane region" description="Helical" evidence="22">
    <location>
        <begin position="111"/>
        <end position="135"/>
    </location>
</feature>
<proteinExistence type="inferred from homology"/>
<feature type="transmembrane region" description="Helical" evidence="22">
    <location>
        <begin position="305"/>
        <end position="325"/>
    </location>
</feature>
<evidence type="ECO:0000256" key="17">
    <source>
        <dbReference type="ARBA" id="ARBA00041185"/>
    </source>
</evidence>
<evidence type="ECO:0000256" key="1">
    <source>
        <dbReference type="ARBA" id="ARBA00004651"/>
    </source>
</evidence>
<dbReference type="EMBL" id="CP002850">
    <property type="protein sequence ID" value="AEH62310.1"/>
    <property type="molecule type" value="Genomic_DNA"/>
</dbReference>
<dbReference type="RefSeq" id="WP_014500530.1">
    <property type="nucleotide sequence ID" value="NC_017262.1"/>
</dbReference>
<evidence type="ECO:0000256" key="12">
    <source>
        <dbReference type="ARBA" id="ARBA00023306"/>
    </source>
</evidence>
<dbReference type="GO" id="GO:0009252">
    <property type="term" value="P:peptidoglycan biosynthetic process"/>
    <property type="evidence" value="ECO:0007669"/>
    <property type="project" value="UniProtKB-KW"/>
</dbReference>
<evidence type="ECO:0000256" key="21">
    <source>
        <dbReference type="SAM" id="MobiDB-lite"/>
    </source>
</evidence>
<comment type="similarity">
    <text evidence="16">Belongs to the SEDS family. FtsW subfamily.</text>
</comment>
<reference evidence="23 24" key="1">
    <citation type="journal article" date="2011" name="J. Bacteriol.">
        <title>Genome sequence of the ethanol-producing Zymomonas mobilis subsp. mobilis lectotype strain ATCC 10988.</title>
        <authorList>
            <person name="Pappas K.M."/>
            <person name="Kouvelis V.N."/>
            <person name="Saunders E."/>
            <person name="Brettin T.S."/>
            <person name="Bruce D."/>
            <person name="Detter C."/>
            <person name="Balakireva M."/>
            <person name="Han C.S."/>
            <person name="Savvakis G."/>
            <person name="Kyrpides N.C."/>
            <person name="Typas M.A."/>
        </authorList>
    </citation>
    <scope>NUCLEOTIDE SEQUENCE [LARGE SCALE GENOMIC DNA]</scope>
    <source>
        <strain evidence="24">ATCC 10988 / DSM 424 / CCUG 17860 / LMG 404 / NCIMB 8938 / NRRL B-806 / ZM1</strain>
    </source>
</reference>
<keyword evidence="9" id="KW-0573">Peptidoglycan synthesis</keyword>
<evidence type="ECO:0000256" key="18">
    <source>
        <dbReference type="ARBA" id="ARBA00041418"/>
    </source>
</evidence>
<dbReference type="eggNOG" id="COG0772">
    <property type="taxonomic scope" value="Bacteria"/>
</dbReference>
<dbReference type="KEGG" id="zmm:Zmob_0464"/>
<evidence type="ECO:0000256" key="19">
    <source>
        <dbReference type="ARBA" id="ARBA00044770"/>
    </source>
</evidence>
<protein>
    <recommendedName>
        <fullName evidence="17">Probable peptidoglycan glycosyltransferase FtsW</fullName>
        <ecNumber evidence="19">2.4.99.28</ecNumber>
    </recommendedName>
    <alternativeName>
        <fullName evidence="18">Cell division protein FtsW</fullName>
    </alternativeName>
    <alternativeName>
        <fullName evidence="15">Cell wall polymerase</fullName>
    </alternativeName>
    <alternativeName>
        <fullName evidence="14">Peptidoglycan polymerase</fullName>
    </alternativeName>
</protein>
<feature type="transmembrane region" description="Helical" evidence="22">
    <location>
        <begin position="179"/>
        <end position="196"/>
    </location>
</feature>
<evidence type="ECO:0000256" key="20">
    <source>
        <dbReference type="ARBA" id="ARBA00049902"/>
    </source>
</evidence>
<comment type="pathway">
    <text evidence="2">Cell wall biogenesis; peptidoglycan biosynthesis.</text>
</comment>
<evidence type="ECO:0000256" key="16">
    <source>
        <dbReference type="ARBA" id="ARBA00038053"/>
    </source>
</evidence>
<keyword evidence="11 22" id="KW-0472">Membrane</keyword>
<dbReference type="Pfam" id="PF01098">
    <property type="entry name" value="FTSW_RODA_SPOVE"/>
    <property type="match status" value="1"/>
</dbReference>
<feature type="transmembrane region" description="Helical" evidence="22">
    <location>
        <begin position="52"/>
        <end position="71"/>
    </location>
</feature>
<name>A0A0H3G5B4_ZYMMA</name>
<evidence type="ECO:0000256" key="11">
    <source>
        <dbReference type="ARBA" id="ARBA00023136"/>
    </source>
</evidence>
<evidence type="ECO:0000256" key="7">
    <source>
        <dbReference type="ARBA" id="ARBA00022692"/>
    </source>
</evidence>
<dbReference type="GO" id="GO:0051301">
    <property type="term" value="P:cell division"/>
    <property type="evidence" value="ECO:0007669"/>
    <property type="project" value="UniProtKB-KW"/>
</dbReference>
<dbReference type="GO" id="GO:0015648">
    <property type="term" value="F:lipid-linked peptidoglycan transporter activity"/>
    <property type="evidence" value="ECO:0007669"/>
    <property type="project" value="TreeGrafter"/>
</dbReference>
<dbReference type="GO" id="GO:0071555">
    <property type="term" value="P:cell wall organization"/>
    <property type="evidence" value="ECO:0007669"/>
    <property type="project" value="UniProtKB-KW"/>
</dbReference>
<evidence type="ECO:0000256" key="15">
    <source>
        <dbReference type="ARBA" id="ARBA00033270"/>
    </source>
</evidence>
<keyword evidence="10 22" id="KW-1133">Transmembrane helix</keyword>
<dbReference type="InterPro" id="IPR001182">
    <property type="entry name" value="FtsW/RodA"/>
</dbReference>
<dbReference type="EC" id="2.4.99.28" evidence="19"/>
<keyword evidence="5" id="KW-0328">Glycosyltransferase</keyword>
<feature type="region of interest" description="Disordered" evidence="21">
    <location>
        <begin position="1"/>
        <end position="33"/>
    </location>
</feature>
<keyword evidence="13" id="KW-0961">Cell wall biogenesis/degradation</keyword>
<keyword evidence="12" id="KW-0131">Cell cycle</keyword>
<dbReference type="GO" id="GO:0008360">
    <property type="term" value="P:regulation of cell shape"/>
    <property type="evidence" value="ECO:0007669"/>
    <property type="project" value="UniProtKB-KW"/>
</dbReference>
<feature type="transmembrane region" description="Helical" evidence="22">
    <location>
        <begin position="208"/>
        <end position="240"/>
    </location>
</feature>
<accession>A0A0H3G5B4</accession>
<dbReference type="PANTHER" id="PTHR30474:SF2">
    <property type="entry name" value="PEPTIDOGLYCAN GLYCOSYLTRANSFERASE FTSW-RELATED"/>
    <property type="match status" value="1"/>
</dbReference>
<keyword evidence="7 22" id="KW-0812">Transmembrane</keyword>
<keyword evidence="4 23" id="KW-0132">Cell division</keyword>
<evidence type="ECO:0000256" key="3">
    <source>
        <dbReference type="ARBA" id="ARBA00022475"/>
    </source>
</evidence>
<dbReference type="InterPro" id="IPR013437">
    <property type="entry name" value="FtsW"/>
</dbReference>
<dbReference type="Proteomes" id="UP000001494">
    <property type="component" value="Chromosome"/>
</dbReference>
<evidence type="ECO:0000256" key="22">
    <source>
        <dbReference type="SAM" id="Phobius"/>
    </source>
</evidence>
<dbReference type="AlphaFoldDB" id="A0A0H3G5B4"/>
<dbReference type="GO" id="GO:0008955">
    <property type="term" value="F:peptidoglycan glycosyltransferase activity"/>
    <property type="evidence" value="ECO:0007669"/>
    <property type="project" value="UniProtKB-EC"/>
</dbReference>
<evidence type="ECO:0000313" key="24">
    <source>
        <dbReference type="Proteomes" id="UP000001494"/>
    </source>
</evidence>
<keyword evidence="3" id="KW-1003">Cell membrane</keyword>
<evidence type="ECO:0000256" key="6">
    <source>
        <dbReference type="ARBA" id="ARBA00022679"/>
    </source>
</evidence>
<feature type="transmembrane region" description="Helical" evidence="22">
    <location>
        <begin position="83"/>
        <end position="105"/>
    </location>
</feature>